<dbReference type="PANTHER" id="PTHR13932:SF5">
    <property type="entry name" value="RADICAL S-ADENOSYL METHIONINE DOMAIN-CONTAINING PROTEIN 1, MITOCHONDRIAL"/>
    <property type="match status" value="1"/>
</dbReference>
<dbReference type="PROSITE" id="PS51918">
    <property type="entry name" value="RADICAL_SAM"/>
    <property type="match status" value="1"/>
</dbReference>
<organism evidence="7 8">
    <name type="scientific">Desulfurobacterium atlanticum</name>
    <dbReference type="NCBI Taxonomy" id="240169"/>
    <lineage>
        <taxon>Bacteria</taxon>
        <taxon>Pseudomonadati</taxon>
        <taxon>Aquificota</taxon>
        <taxon>Aquificia</taxon>
        <taxon>Desulfurobacteriales</taxon>
        <taxon>Desulfurobacteriaceae</taxon>
        <taxon>Desulfurobacterium</taxon>
    </lineage>
</organism>
<dbReference type="PANTHER" id="PTHR13932">
    <property type="entry name" value="COPROPORPHYRINIGEN III OXIDASE"/>
    <property type="match status" value="1"/>
</dbReference>
<dbReference type="InterPro" id="IPR034505">
    <property type="entry name" value="Coproporphyrinogen-III_oxidase"/>
</dbReference>
<evidence type="ECO:0000313" key="7">
    <source>
        <dbReference type="EMBL" id="SNR75745.1"/>
    </source>
</evidence>
<dbReference type="InterPro" id="IPR006638">
    <property type="entry name" value="Elp3/MiaA/NifB-like_rSAM"/>
</dbReference>
<dbReference type="NCBIfam" id="NF006385">
    <property type="entry name" value="PRK08629.1"/>
    <property type="match status" value="1"/>
</dbReference>
<keyword evidence="2" id="KW-0949">S-adenosyl-L-methionine</keyword>
<keyword evidence="5" id="KW-0411">Iron-sulfur</keyword>
<protein>
    <submittedName>
        <fullName evidence="7">Coproporphyrinogen III oxidase</fullName>
    </submittedName>
</protein>
<dbReference type="EMBL" id="FZOB01000005">
    <property type="protein sequence ID" value="SNR75745.1"/>
    <property type="molecule type" value="Genomic_DNA"/>
</dbReference>
<dbReference type="GO" id="GO:0006779">
    <property type="term" value="P:porphyrin-containing compound biosynthetic process"/>
    <property type="evidence" value="ECO:0007669"/>
    <property type="project" value="TreeGrafter"/>
</dbReference>
<keyword evidence="3" id="KW-0479">Metal-binding</keyword>
<dbReference type="RefSeq" id="WP_089322970.1">
    <property type="nucleotide sequence ID" value="NZ_FZOB01000005.1"/>
</dbReference>
<comment type="cofactor">
    <cofactor evidence="1">
        <name>[4Fe-4S] cluster</name>
        <dbReference type="ChEBI" id="CHEBI:49883"/>
    </cofactor>
</comment>
<dbReference type="GO" id="GO:0051539">
    <property type="term" value="F:4 iron, 4 sulfur cluster binding"/>
    <property type="evidence" value="ECO:0007669"/>
    <property type="project" value="TreeGrafter"/>
</dbReference>
<dbReference type="SFLD" id="SFLDG01082">
    <property type="entry name" value="B12-binding_domain_containing"/>
    <property type="match status" value="1"/>
</dbReference>
<dbReference type="GO" id="GO:0046872">
    <property type="term" value="F:metal ion binding"/>
    <property type="evidence" value="ECO:0007669"/>
    <property type="project" value="UniProtKB-KW"/>
</dbReference>
<dbReference type="OrthoDB" id="9808022at2"/>
<evidence type="ECO:0000256" key="4">
    <source>
        <dbReference type="ARBA" id="ARBA00023004"/>
    </source>
</evidence>
<evidence type="ECO:0000313" key="8">
    <source>
        <dbReference type="Proteomes" id="UP000198405"/>
    </source>
</evidence>
<dbReference type="InterPro" id="IPR013785">
    <property type="entry name" value="Aldolase_TIM"/>
</dbReference>
<name>A0A238YXC4_9BACT</name>
<dbReference type="SFLD" id="SFLDS00029">
    <property type="entry name" value="Radical_SAM"/>
    <property type="match status" value="1"/>
</dbReference>
<dbReference type="Gene3D" id="3.20.20.70">
    <property type="entry name" value="Aldolase class I"/>
    <property type="match status" value="1"/>
</dbReference>
<dbReference type="InterPro" id="IPR058240">
    <property type="entry name" value="rSAM_sf"/>
</dbReference>
<dbReference type="GO" id="GO:0003824">
    <property type="term" value="F:catalytic activity"/>
    <property type="evidence" value="ECO:0007669"/>
    <property type="project" value="InterPro"/>
</dbReference>
<sequence>MNLINSALVPAMRYKLSKTLVFRKAVGEAPADDMNSKGKKLLYIHVPYCEEVCPFCCFNSYDLYKYKNTIKEYFQAVKKEIEMYKDLGYDFNSAYVGGGTPTTVPDELAEILQLIRKEFNITEISIEANPRISDETVKIFQEAGLDRLSVGIQSFNDTLLKEIGRYEKYGSGEEIKERVKELIGKFRIVNLDFIFNLPTQTKEILKSDLETAIELGADQITCYPLMVAEQNVHNIKQMGKVDYDKEKNMYFNTILPTMREKYIPASSWCFSRKREDKKIDMIDEYIVDYQDYIGVGCGSFSFSNGYVNMNAYTIPLYITLIKEGKFPTIMRSYKLAKKDHMRYYMMMSLFGRRLNKEKFEERFGVPYERGLWWESRFVKLMGMATEERGNVYTTKKGMYAFLIMLRQFFVYANRLRYIGKKGSVEVESELKKLINDSDRAFAVNE</sequence>
<dbReference type="Pfam" id="PF04055">
    <property type="entry name" value="Radical_SAM"/>
    <property type="match status" value="1"/>
</dbReference>
<evidence type="ECO:0000256" key="5">
    <source>
        <dbReference type="ARBA" id="ARBA00023014"/>
    </source>
</evidence>
<keyword evidence="4" id="KW-0408">Iron</keyword>
<dbReference type="InterPro" id="IPR007197">
    <property type="entry name" value="rSAM"/>
</dbReference>
<evidence type="ECO:0000256" key="1">
    <source>
        <dbReference type="ARBA" id="ARBA00001966"/>
    </source>
</evidence>
<feature type="domain" description="Radical SAM core" evidence="6">
    <location>
        <begin position="34"/>
        <end position="264"/>
    </location>
</feature>
<evidence type="ECO:0000256" key="2">
    <source>
        <dbReference type="ARBA" id="ARBA00022691"/>
    </source>
</evidence>
<dbReference type="SMART" id="SM00729">
    <property type="entry name" value="Elp3"/>
    <property type="match status" value="1"/>
</dbReference>
<dbReference type="SFLD" id="SFLDG01065">
    <property type="entry name" value="anaerobic_coproporphyrinogen-I"/>
    <property type="match status" value="1"/>
</dbReference>
<proteinExistence type="predicted"/>
<keyword evidence="8" id="KW-1185">Reference proteome</keyword>
<dbReference type="GO" id="GO:0005737">
    <property type="term" value="C:cytoplasm"/>
    <property type="evidence" value="ECO:0007669"/>
    <property type="project" value="TreeGrafter"/>
</dbReference>
<dbReference type="SUPFAM" id="SSF102114">
    <property type="entry name" value="Radical SAM enzymes"/>
    <property type="match status" value="1"/>
</dbReference>
<dbReference type="AlphaFoldDB" id="A0A238YXC4"/>
<evidence type="ECO:0000256" key="3">
    <source>
        <dbReference type="ARBA" id="ARBA00022723"/>
    </source>
</evidence>
<reference evidence="8" key="1">
    <citation type="submission" date="2017-06" db="EMBL/GenBank/DDBJ databases">
        <authorList>
            <person name="Varghese N."/>
            <person name="Submissions S."/>
        </authorList>
    </citation>
    <scope>NUCLEOTIDE SEQUENCE [LARGE SCALE GENOMIC DNA]</scope>
    <source>
        <strain evidence="8">DSM 15668</strain>
    </source>
</reference>
<evidence type="ECO:0000259" key="6">
    <source>
        <dbReference type="PROSITE" id="PS51918"/>
    </source>
</evidence>
<dbReference type="Proteomes" id="UP000198405">
    <property type="component" value="Unassembled WGS sequence"/>
</dbReference>
<dbReference type="CDD" id="cd01335">
    <property type="entry name" value="Radical_SAM"/>
    <property type="match status" value="1"/>
</dbReference>
<accession>A0A238YXC4</accession>
<gene>
    <name evidence="7" type="ORF">SAMN06265340_10581</name>
</gene>